<organism evidence="13 14">
    <name type="scientific">Elaeis guineensis var. tenera</name>
    <name type="common">Oil palm</name>
    <dbReference type="NCBI Taxonomy" id="51953"/>
    <lineage>
        <taxon>Eukaryota</taxon>
        <taxon>Viridiplantae</taxon>
        <taxon>Streptophyta</taxon>
        <taxon>Embryophyta</taxon>
        <taxon>Tracheophyta</taxon>
        <taxon>Spermatophyta</taxon>
        <taxon>Magnoliopsida</taxon>
        <taxon>Liliopsida</taxon>
        <taxon>Arecaceae</taxon>
        <taxon>Arecoideae</taxon>
        <taxon>Cocoseae</taxon>
        <taxon>Elaeidinae</taxon>
        <taxon>Elaeis</taxon>
    </lineage>
</organism>
<dbReference type="GO" id="GO:0005815">
    <property type="term" value="C:microtubule organizing center"/>
    <property type="evidence" value="ECO:0007669"/>
    <property type="project" value="TreeGrafter"/>
</dbReference>
<evidence type="ECO:0000256" key="2">
    <source>
        <dbReference type="ARBA" id="ARBA00007095"/>
    </source>
</evidence>
<dbReference type="InterPro" id="IPR051988">
    <property type="entry name" value="HRR_RAD51_Paralog"/>
</dbReference>
<evidence type="ECO:0000259" key="12">
    <source>
        <dbReference type="PROSITE" id="PS50162"/>
    </source>
</evidence>
<dbReference type="InterPro" id="IPR020588">
    <property type="entry name" value="RecA_ATP-bd"/>
</dbReference>
<dbReference type="AlphaFoldDB" id="A0A6I9R869"/>
<keyword evidence="9" id="KW-0539">Nucleus</keyword>
<evidence type="ECO:0000256" key="10">
    <source>
        <dbReference type="ARBA" id="ARBA00056000"/>
    </source>
</evidence>
<dbReference type="InterPro" id="IPR047323">
    <property type="entry name" value="Rad51D_C"/>
</dbReference>
<comment type="subcellular location">
    <subcellularLocation>
        <location evidence="1">Nucleus</location>
    </subcellularLocation>
</comment>
<reference evidence="14" key="1">
    <citation type="submission" date="2025-08" db="UniProtKB">
        <authorList>
            <consortium name="RefSeq"/>
        </authorList>
    </citation>
    <scope>IDENTIFICATION</scope>
</reference>
<keyword evidence="3" id="KW-0547">Nucleotide-binding</keyword>
<comment type="function">
    <text evidence="10">Involved in the homologous recombination repair (HRR) pathway of double-stranded DNA breaks arising during DNA replication or induced by DNA-damaging agents.</text>
</comment>
<dbReference type="GO" id="GO:0005524">
    <property type="term" value="F:ATP binding"/>
    <property type="evidence" value="ECO:0007669"/>
    <property type="project" value="UniProtKB-KW"/>
</dbReference>
<dbReference type="GO" id="GO:0005657">
    <property type="term" value="C:replication fork"/>
    <property type="evidence" value="ECO:0007669"/>
    <property type="project" value="TreeGrafter"/>
</dbReference>
<evidence type="ECO:0000313" key="14">
    <source>
        <dbReference type="RefSeq" id="XP_010922423.1"/>
    </source>
</evidence>
<dbReference type="PANTHER" id="PTHR46457:SF1">
    <property type="entry name" value="DNA REPAIR PROTEIN RAD51 HOMOLOG 4"/>
    <property type="match status" value="1"/>
</dbReference>
<keyword evidence="7" id="KW-0233">DNA recombination</keyword>
<dbReference type="InParanoid" id="A0A6I9R869"/>
<dbReference type="GO" id="GO:0007131">
    <property type="term" value="P:reciprocal meiotic recombination"/>
    <property type="evidence" value="ECO:0007669"/>
    <property type="project" value="TreeGrafter"/>
</dbReference>
<evidence type="ECO:0000256" key="8">
    <source>
        <dbReference type="ARBA" id="ARBA00023204"/>
    </source>
</evidence>
<dbReference type="Proteomes" id="UP000504607">
    <property type="component" value="Chromosome 5"/>
</dbReference>
<evidence type="ECO:0000256" key="3">
    <source>
        <dbReference type="ARBA" id="ARBA00022741"/>
    </source>
</evidence>
<feature type="domain" description="RecA family profile 1" evidence="12">
    <location>
        <begin position="75"/>
        <end position="254"/>
    </location>
</feature>
<dbReference type="GO" id="GO:0140664">
    <property type="term" value="F:ATP-dependent DNA damage sensor activity"/>
    <property type="evidence" value="ECO:0007669"/>
    <property type="project" value="InterPro"/>
</dbReference>
<keyword evidence="4" id="KW-0227">DNA damage</keyword>
<dbReference type="SUPFAM" id="SSF52540">
    <property type="entry name" value="P-loop containing nucleoside triphosphate hydrolases"/>
    <property type="match status" value="1"/>
</dbReference>
<evidence type="ECO:0000256" key="7">
    <source>
        <dbReference type="ARBA" id="ARBA00023172"/>
    </source>
</evidence>
<dbReference type="GO" id="GO:0042148">
    <property type="term" value="P:DNA strand invasion"/>
    <property type="evidence" value="ECO:0007669"/>
    <property type="project" value="TreeGrafter"/>
</dbReference>
<feature type="region of interest" description="Disordered" evidence="11">
    <location>
        <begin position="1"/>
        <end position="36"/>
    </location>
</feature>
<keyword evidence="13" id="KW-1185">Reference proteome</keyword>
<evidence type="ECO:0000256" key="1">
    <source>
        <dbReference type="ARBA" id="ARBA00004123"/>
    </source>
</evidence>
<proteinExistence type="inferred from homology"/>
<dbReference type="GO" id="GO:0033063">
    <property type="term" value="C:Rad51B-Rad51C-Rad51D-XRCC2 complex"/>
    <property type="evidence" value="ECO:0007669"/>
    <property type="project" value="TreeGrafter"/>
</dbReference>
<evidence type="ECO:0000256" key="9">
    <source>
        <dbReference type="ARBA" id="ARBA00023242"/>
    </source>
</evidence>
<dbReference type="GeneID" id="105045740"/>
<accession>A0A6I9R869</accession>
<dbReference type="Pfam" id="PF08423">
    <property type="entry name" value="Rad51"/>
    <property type="match status" value="1"/>
</dbReference>
<evidence type="ECO:0000256" key="4">
    <source>
        <dbReference type="ARBA" id="ARBA00022763"/>
    </source>
</evidence>
<evidence type="ECO:0000256" key="5">
    <source>
        <dbReference type="ARBA" id="ARBA00022840"/>
    </source>
</evidence>
<evidence type="ECO:0000313" key="13">
    <source>
        <dbReference type="Proteomes" id="UP000504607"/>
    </source>
</evidence>
<dbReference type="FunFam" id="3.40.50.300:FF:001665">
    <property type="entry name" value="DNA repair protein RAD51 4"/>
    <property type="match status" value="1"/>
</dbReference>
<gene>
    <name evidence="14" type="primary">LOC105045740</name>
</gene>
<dbReference type="RefSeq" id="XP_073114643.1">
    <property type="nucleotide sequence ID" value="XM_073258542.1"/>
</dbReference>
<keyword evidence="6" id="KW-0238">DNA-binding</keyword>
<keyword evidence="8" id="KW-0234">DNA repair</keyword>
<dbReference type="PROSITE" id="PS50162">
    <property type="entry name" value="RECA_2"/>
    <property type="match status" value="1"/>
</dbReference>
<dbReference type="GO" id="GO:0000723">
    <property type="term" value="P:telomere maintenance"/>
    <property type="evidence" value="ECO:0007669"/>
    <property type="project" value="TreeGrafter"/>
</dbReference>
<dbReference type="OrthoDB" id="336321at2759"/>
<evidence type="ECO:0000256" key="11">
    <source>
        <dbReference type="SAM" id="MobiDB-lite"/>
    </source>
</evidence>
<dbReference type="GO" id="GO:0000724">
    <property type="term" value="P:double-strand break repair via homologous recombination"/>
    <property type="evidence" value="ECO:0007669"/>
    <property type="project" value="TreeGrafter"/>
</dbReference>
<dbReference type="InterPro" id="IPR027417">
    <property type="entry name" value="P-loop_NTPase"/>
</dbReference>
<dbReference type="PANTHER" id="PTHR46457">
    <property type="entry name" value="DNA REPAIR PROTEIN RAD51 HOMOLOG 4"/>
    <property type="match status" value="1"/>
</dbReference>
<keyword evidence="5" id="KW-0067">ATP-binding</keyword>
<dbReference type="CDD" id="cd19489">
    <property type="entry name" value="Rad51D"/>
    <property type="match status" value="1"/>
</dbReference>
<dbReference type="FunCoup" id="A0A6I9R869">
    <property type="interactions" value="1004"/>
</dbReference>
<dbReference type="GO" id="GO:0003697">
    <property type="term" value="F:single-stranded DNA binding"/>
    <property type="evidence" value="ECO:0007669"/>
    <property type="project" value="TreeGrafter"/>
</dbReference>
<protein>
    <submittedName>
        <fullName evidence="14">DNA repair protein RAD51 homolog 4 isoform X1</fullName>
    </submittedName>
</protein>
<dbReference type="Gene3D" id="3.40.50.300">
    <property type="entry name" value="P-loop containing nucleotide triphosphate hydrolases"/>
    <property type="match status" value="1"/>
</dbReference>
<dbReference type="RefSeq" id="XP_010922423.1">
    <property type="nucleotide sequence ID" value="XM_010924121.3"/>
</dbReference>
<dbReference type="GO" id="GO:0000400">
    <property type="term" value="F:four-way junction DNA binding"/>
    <property type="evidence" value="ECO:0007669"/>
    <property type="project" value="TreeGrafter"/>
</dbReference>
<dbReference type="InterPro" id="IPR013632">
    <property type="entry name" value="Rad51_C"/>
</dbReference>
<feature type="compositionally biased region" description="Polar residues" evidence="11">
    <location>
        <begin position="1"/>
        <end position="27"/>
    </location>
</feature>
<name>A0A6I9R869_ELAGV</name>
<sequence>MAESNEPQAKATASVSSSGNPTSSLSRVSKCPETLEEGKRSFSDDAGFARVQPMIEDWHQPWLNGVELLEDSNHNKHFLPTGYEGIDVLLGGGLCEGQLTEMVGPSSSGKTQVCLYSAALVADKHFGVVMFVDTCNSFSPKRIACIVDQLSSSFSGEAKERRLKRVMSNIFCHSVFDIFALLDVLHQLEFKLKQQVKSGDTKICLLIIDSISSLLTPVLGGKGSEGRLLMVSAGIILKKLANEYNISVLVTNHMVGGEGGILKPALGESWKSIPHVRLQLTRDQGSNICNVSILKHTFMATGRTAKFVIHSRSCSVQDGRGR</sequence>
<evidence type="ECO:0000256" key="6">
    <source>
        <dbReference type="ARBA" id="ARBA00023125"/>
    </source>
</evidence>
<comment type="similarity">
    <text evidence="2">Belongs to the RecA family. RAD51 subfamily.</text>
</comment>